<name>A0ABV6PNP9_9BURK</name>
<evidence type="ECO:0000313" key="2">
    <source>
        <dbReference type="EMBL" id="MFC0591452.1"/>
    </source>
</evidence>
<organism evidence="2 3">
    <name type="scientific">Ottowia pentelensis</name>
    <dbReference type="NCBI Taxonomy" id="511108"/>
    <lineage>
        <taxon>Bacteria</taxon>
        <taxon>Pseudomonadati</taxon>
        <taxon>Pseudomonadota</taxon>
        <taxon>Betaproteobacteria</taxon>
        <taxon>Burkholderiales</taxon>
        <taxon>Comamonadaceae</taxon>
        <taxon>Ottowia</taxon>
    </lineage>
</organism>
<dbReference type="RefSeq" id="WP_293221770.1">
    <property type="nucleotide sequence ID" value="NZ_JBHLTN010000006.1"/>
</dbReference>
<evidence type="ECO:0000313" key="3">
    <source>
        <dbReference type="Proteomes" id="UP001589834"/>
    </source>
</evidence>
<keyword evidence="1" id="KW-1133">Transmembrane helix</keyword>
<gene>
    <name evidence="2" type="ORF">ACFFGG_02680</name>
</gene>
<sequence length="178" mass="19488">MNASAATATRRPVTVGAWLGQAVLYALFAVFIGVFSHWPVYHPLPPGDALIKISFTHTGKPVGDCRPLTEEEKAKLPPQMRPKQICPRERSPVSIEVDINGQRVLQRTAEPSGLKRDGSSAVYQRLQVPAGEQKIAVRMKDDVRAAGFTAQREATITLKPSQVLVIDYNAEKGGIVFQ</sequence>
<keyword evidence="1" id="KW-0812">Transmembrane</keyword>
<evidence type="ECO:0000256" key="1">
    <source>
        <dbReference type="SAM" id="Phobius"/>
    </source>
</evidence>
<dbReference type="Proteomes" id="UP001589834">
    <property type="component" value="Unassembled WGS sequence"/>
</dbReference>
<comment type="caution">
    <text evidence="2">The sequence shown here is derived from an EMBL/GenBank/DDBJ whole genome shotgun (WGS) entry which is preliminary data.</text>
</comment>
<reference evidence="2 3" key="1">
    <citation type="submission" date="2024-09" db="EMBL/GenBank/DDBJ databases">
        <authorList>
            <person name="Sun Q."/>
            <person name="Mori K."/>
        </authorList>
    </citation>
    <scope>NUCLEOTIDE SEQUENCE [LARGE SCALE GENOMIC DNA]</scope>
    <source>
        <strain evidence="2 3">NCAIM B.02336</strain>
    </source>
</reference>
<protein>
    <submittedName>
        <fullName evidence="2">Uncharacterized protein</fullName>
    </submittedName>
</protein>
<accession>A0ABV6PNP9</accession>
<proteinExistence type="predicted"/>
<feature type="transmembrane region" description="Helical" evidence="1">
    <location>
        <begin position="15"/>
        <end position="35"/>
    </location>
</feature>
<keyword evidence="1" id="KW-0472">Membrane</keyword>
<keyword evidence="3" id="KW-1185">Reference proteome</keyword>
<dbReference type="EMBL" id="JBHLTN010000006">
    <property type="protein sequence ID" value="MFC0591452.1"/>
    <property type="molecule type" value="Genomic_DNA"/>
</dbReference>